<evidence type="ECO:0000313" key="3">
    <source>
        <dbReference type="Proteomes" id="UP000636505"/>
    </source>
</evidence>
<name>A0A8J7AKW7_9CYAN</name>
<feature type="transmembrane region" description="Helical" evidence="1">
    <location>
        <begin position="25"/>
        <end position="47"/>
    </location>
</feature>
<accession>A0A8J7AKW7</accession>
<evidence type="ECO:0000256" key="1">
    <source>
        <dbReference type="SAM" id="Phobius"/>
    </source>
</evidence>
<dbReference type="NCBIfam" id="TIGR02532">
    <property type="entry name" value="IV_pilin_GFxxxE"/>
    <property type="match status" value="1"/>
</dbReference>
<proteinExistence type="predicted"/>
<sequence>MTHHPAKIYWYRLLSQSRQLSQGGFTLLEILTSLIISSIVVSGLLFLTVDLLKTDQRETVLEQTQKNMKRGLDYIADDLREAVFVYTDPAAVVNQATGVTDFPANAVPVLAFWRLDPVDTSALPSNCDSLSTPAQKDECKVLKIRQAAYTLVVYGQINNTSSTVWEGQSRLVRYELRKYQTISSTGLVQRPGYLDPSRPGFSFETWTRQILNPNVDPVTYVSETSGQSSVLVDYLDTATTTTVTANQPDCRFLTGEQPTPGSALPTAYVLLPSNADKSTSFFACIRDTVPITGTTAGVINRAGQDAFLFIRGNANPSNGGPSPVLGGISESSKLPRLQTQVLVRGVIEKTPSE</sequence>
<keyword evidence="3" id="KW-1185">Reference proteome</keyword>
<dbReference type="EMBL" id="JADEXG010000007">
    <property type="protein sequence ID" value="MBE9076554.1"/>
    <property type="molecule type" value="Genomic_DNA"/>
</dbReference>
<dbReference type="PROSITE" id="PS00409">
    <property type="entry name" value="PROKAR_NTER_METHYL"/>
    <property type="match status" value="1"/>
</dbReference>
<dbReference type="InterPro" id="IPR012902">
    <property type="entry name" value="N_methyl_site"/>
</dbReference>
<gene>
    <name evidence="2" type="ORF">IQ241_04465</name>
</gene>
<comment type="caution">
    <text evidence="2">The sequence shown here is derived from an EMBL/GenBank/DDBJ whole genome shotgun (WGS) entry which is preliminary data.</text>
</comment>
<dbReference type="Pfam" id="PF07963">
    <property type="entry name" value="N_methyl"/>
    <property type="match status" value="1"/>
</dbReference>
<dbReference type="Proteomes" id="UP000636505">
    <property type="component" value="Unassembled WGS sequence"/>
</dbReference>
<keyword evidence="1" id="KW-1133">Transmembrane helix</keyword>
<reference evidence="2" key="1">
    <citation type="submission" date="2020-10" db="EMBL/GenBank/DDBJ databases">
        <authorList>
            <person name="Castelo-Branco R."/>
            <person name="Eusebio N."/>
            <person name="Adriana R."/>
            <person name="Vieira A."/>
            <person name="Brugerolle De Fraissinette N."/>
            <person name="Rezende De Castro R."/>
            <person name="Schneider M.P."/>
            <person name="Vasconcelos V."/>
            <person name="Leao P.N."/>
        </authorList>
    </citation>
    <scope>NUCLEOTIDE SEQUENCE</scope>
    <source>
        <strain evidence="2">LEGE 07310</strain>
    </source>
</reference>
<dbReference type="AlphaFoldDB" id="A0A8J7AKW7"/>
<evidence type="ECO:0000313" key="2">
    <source>
        <dbReference type="EMBL" id="MBE9076554.1"/>
    </source>
</evidence>
<keyword evidence="1" id="KW-0472">Membrane</keyword>
<protein>
    <submittedName>
        <fullName evidence="2">Prepilin-type N-terminal cleavage/methylation domain-containing protein</fullName>
    </submittedName>
</protein>
<organism evidence="2 3">
    <name type="scientific">Vasconcelosia minhoensis LEGE 07310</name>
    <dbReference type="NCBI Taxonomy" id="915328"/>
    <lineage>
        <taxon>Bacteria</taxon>
        <taxon>Bacillati</taxon>
        <taxon>Cyanobacteriota</taxon>
        <taxon>Cyanophyceae</taxon>
        <taxon>Nodosilineales</taxon>
        <taxon>Cymatolegaceae</taxon>
        <taxon>Vasconcelosia</taxon>
        <taxon>Vasconcelosia minhoensis</taxon>
    </lineage>
</organism>
<keyword evidence="1" id="KW-0812">Transmembrane</keyword>